<evidence type="ECO:0000256" key="1">
    <source>
        <dbReference type="SAM" id="MobiDB-lite"/>
    </source>
</evidence>
<reference evidence="4" key="2">
    <citation type="submission" date="2010-04" db="EMBL/GenBank/DDBJ databases">
        <authorList>
            <person name="Buell R."/>
            <person name="Hamilton J."/>
            <person name="Hostetler J."/>
        </authorList>
    </citation>
    <scope>NUCLEOTIDE SEQUENCE [LARGE SCALE GENOMIC DNA]</scope>
    <source>
        <strain evidence="4">DAOM:BR144</strain>
    </source>
</reference>
<feature type="region of interest" description="Disordered" evidence="1">
    <location>
        <begin position="193"/>
        <end position="223"/>
    </location>
</feature>
<reference evidence="3" key="3">
    <citation type="submission" date="2015-02" db="UniProtKB">
        <authorList>
            <consortium name="EnsemblProtists"/>
        </authorList>
    </citation>
    <scope>IDENTIFICATION</scope>
    <source>
        <strain evidence="3">DAOM BR144</strain>
    </source>
</reference>
<dbReference type="eggNOG" id="ENOG502RW80">
    <property type="taxonomic scope" value="Eukaryota"/>
</dbReference>
<dbReference type="VEuPathDB" id="FungiDB:PYU1_G005709"/>
<feature type="domain" description="CCD97-like C-terminal" evidence="2">
    <location>
        <begin position="60"/>
        <end position="285"/>
    </location>
</feature>
<dbReference type="InterPro" id="IPR040233">
    <property type="entry name" value="CCD97-like_C"/>
</dbReference>
<dbReference type="Pfam" id="PF09747">
    <property type="entry name" value="CCD97-like_C"/>
    <property type="match status" value="1"/>
</dbReference>
<dbReference type="HOGENOM" id="CLU_101994_0_0_1"/>
<feature type="compositionally biased region" description="Basic and acidic residues" evidence="1">
    <location>
        <begin position="209"/>
        <end position="223"/>
    </location>
</feature>
<reference evidence="4" key="1">
    <citation type="journal article" date="2010" name="Genome Biol.">
        <title>Genome sequence of the necrotrophic plant pathogen Pythium ultimum reveals original pathogenicity mechanisms and effector repertoire.</title>
        <authorList>
            <person name="Levesque C.A."/>
            <person name="Brouwer H."/>
            <person name="Cano L."/>
            <person name="Hamilton J.P."/>
            <person name="Holt C."/>
            <person name="Huitema E."/>
            <person name="Raffaele S."/>
            <person name="Robideau G.P."/>
            <person name="Thines M."/>
            <person name="Win J."/>
            <person name="Zerillo M.M."/>
            <person name="Beakes G.W."/>
            <person name="Boore J.L."/>
            <person name="Busam D."/>
            <person name="Dumas B."/>
            <person name="Ferriera S."/>
            <person name="Fuerstenberg S.I."/>
            <person name="Gachon C.M."/>
            <person name="Gaulin E."/>
            <person name="Govers F."/>
            <person name="Grenville-Briggs L."/>
            <person name="Horner N."/>
            <person name="Hostetler J."/>
            <person name="Jiang R.H."/>
            <person name="Johnson J."/>
            <person name="Krajaejun T."/>
            <person name="Lin H."/>
            <person name="Meijer H.J."/>
            <person name="Moore B."/>
            <person name="Morris P."/>
            <person name="Phuntmart V."/>
            <person name="Puiu D."/>
            <person name="Shetty J."/>
            <person name="Stajich J.E."/>
            <person name="Tripathy S."/>
            <person name="Wawra S."/>
            <person name="van West P."/>
            <person name="Whitty B.R."/>
            <person name="Coutinho P.M."/>
            <person name="Henrissat B."/>
            <person name="Martin F."/>
            <person name="Thomas P.D."/>
            <person name="Tyler B.M."/>
            <person name="De Vries R.P."/>
            <person name="Kamoun S."/>
            <person name="Yandell M."/>
            <person name="Tisserat N."/>
            <person name="Buell C.R."/>
        </authorList>
    </citation>
    <scope>NUCLEOTIDE SEQUENCE</scope>
    <source>
        <strain evidence="4">DAOM:BR144</strain>
    </source>
</reference>
<accession>K3WL78</accession>
<feature type="compositionally biased region" description="Low complexity" evidence="1">
    <location>
        <begin position="136"/>
        <end position="145"/>
    </location>
</feature>
<feature type="region of interest" description="Disordered" evidence="1">
    <location>
        <begin position="119"/>
        <end position="145"/>
    </location>
</feature>
<organism evidence="3 4">
    <name type="scientific">Globisporangium ultimum (strain ATCC 200006 / CBS 805.95 / DAOM BR144)</name>
    <name type="common">Pythium ultimum</name>
    <dbReference type="NCBI Taxonomy" id="431595"/>
    <lineage>
        <taxon>Eukaryota</taxon>
        <taxon>Sar</taxon>
        <taxon>Stramenopiles</taxon>
        <taxon>Oomycota</taxon>
        <taxon>Peronosporomycetes</taxon>
        <taxon>Pythiales</taxon>
        <taxon>Pythiaceae</taxon>
        <taxon>Globisporangium</taxon>
    </lineage>
</organism>
<dbReference type="EMBL" id="GL376573">
    <property type="status" value="NOT_ANNOTATED_CDS"/>
    <property type="molecule type" value="Genomic_DNA"/>
</dbReference>
<proteinExistence type="predicted"/>
<dbReference type="Proteomes" id="UP000019132">
    <property type="component" value="Unassembled WGS sequence"/>
</dbReference>
<feature type="compositionally biased region" description="Acidic residues" evidence="1">
    <location>
        <begin position="195"/>
        <end position="208"/>
    </location>
</feature>
<sequence>MDDDEMDPLDAFMARLELPQADADGAALAPLTTERIDWPTAARRRQSATTQDTNSAVVKNRRYRRLQQLLDGAKVVQDPSQPETKEANADDWYFSDAMMQQRNPALFHFHLGQYLPSSSSVNGGDCDGSRPQAHASGKSKSKPLSPEELLLSSFLLDTNDRREMEVRRALEQRTWGKFTGHDVDAAAQREKDLYEEQDEEEEDSSSDEEEKHNHDDDDETKAADVDVSAAAMHERRQNLVEMMAQRFLHGYDGQYVDYTVIDGNEALDDLDQMQRDAEDAYFDMDDD</sequence>
<dbReference type="AlphaFoldDB" id="K3WL78"/>
<dbReference type="PANTHER" id="PTHR31840">
    <property type="entry name" value="COILED-COIL DOMAIN-CONTAINING PROTEIN 97"/>
    <property type="match status" value="1"/>
</dbReference>
<evidence type="ECO:0000313" key="3">
    <source>
        <dbReference type="EnsemblProtists" id="PYU1_T005720"/>
    </source>
</evidence>
<keyword evidence="4" id="KW-1185">Reference proteome</keyword>
<dbReference type="PANTHER" id="PTHR31840:SF1">
    <property type="entry name" value="COILED-COIL DOMAIN-CONTAINING PROTEIN 97"/>
    <property type="match status" value="1"/>
</dbReference>
<dbReference type="InterPro" id="IPR018613">
    <property type="entry name" value="Ccdc97-like"/>
</dbReference>
<name>K3WL78_GLOUD</name>
<dbReference type="EnsemblProtists" id="PYU1_T005720">
    <property type="protein sequence ID" value="PYU1_T005720"/>
    <property type="gene ID" value="PYU1_G005709"/>
</dbReference>
<evidence type="ECO:0000259" key="2">
    <source>
        <dbReference type="Pfam" id="PF09747"/>
    </source>
</evidence>
<dbReference type="OMA" id="LMIEARI"/>
<dbReference type="STRING" id="431595.K3WL78"/>
<dbReference type="InParanoid" id="K3WL78"/>
<protein>
    <recommendedName>
        <fullName evidence="2">CCD97-like C-terminal domain-containing protein</fullName>
    </recommendedName>
</protein>
<evidence type="ECO:0000313" key="4">
    <source>
        <dbReference type="Proteomes" id="UP000019132"/>
    </source>
</evidence>